<sequence length="204" mass="20894">MVLGALALAASGCQRESVSHFRVPKSAPAQEPVGMAAMPAGMGGGMGAPGMAGDVPPPAQPTGSSALAWTLPKGWNEVRGGGAMRYATITPPASGGKVEVTVIVLPGPAGGELANVNRWRGQIGLPPLDDAALASARKHVKTRAGDVSVYDFLGEGQQKTRVVAGFTFTEGNTWFLKMSGDASAVGARKPEFVSLLESLRLDAN</sequence>
<protein>
    <submittedName>
        <fullName evidence="1">Uncharacterized protein</fullName>
    </submittedName>
</protein>
<organism evidence="1 2">
    <name type="scientific">Anaeromyxobacter dehalogenans (strain ATCC BAA-258 / DSM 21875 / 2CP-1)</name>
    <dbReference type="NCBI Taxonomy" id="455488"/>
    <lineage>
        <taxon>Bacteria</taxon>
        <taxon>Pseudomonadati</taxon>
        <taxon>Myxococcota</taxon>
        <taxon>Myxococcia</taxon>
        <taxon>Myxococcales</taxon>
        <taxon>Cystobacterineae</taxon>
        <taxon>Anaeromyxobacteraceae</taxon>
        <taxon>Anaeromyxobacter</taxon>
    </lineage>
</organism>
<dbReference type="KEGG" id="acp:A2cp1_1851"/>
<dbReference type="EMBL" id="CP001359">
    <property type="protein sequence ID" value="ACL65193.1"/>
    <property type="molecule type" value="Genomic_DNA"/>
</dbReference>
<proteinExistence type="predicted"/>
<reference evidence="1" key="1">
    <citation type="submission" date="2009-01" db="EMBL/GenBank/DDBJ databases">
        <title>Complete sequence of Anaeromyxobacter dehalogenans 2CP-1.</title>
        <authorList>
            <consortium name="US DOE Joint Genome Institute"/>
            <person name="Lucas S."/>
            <person name="Copeland A."/>
            <person name="Lapidus A."/>
            <person name="Glavina del Rio T."/>
            <person name="Dalin E."/>
            <person name="Tice H."/>
            <person name="Bruce D."/>
            <person name="Goodwin L."/>
            <person name="Pitluck S."/>
            <person name="Saunders E."/>
            <person name="Brettin T."/>
            <person name="Detter J.C."/>
            <person name="Han C."/>
            <person name="Larimer F."/>
            <person name="Land M."/>
            <person name="Hauser L."/>
            <person name="Kyrpides N."/>
            <person name="Ovchinnikova G."/>
            <person name="Beliaev A.S."/>
            <person name="Richardson P."/>
        </authorList>
    </citation>
    <scope>NUCLEOTIDE SEQUENCE</scope>
    <source>
        <strain evidence="1">2CP-1</strain>
    </source>
</reference>
<accession>B8J6L2</accession>
<dbReference type="RefSeq" id="WP_012633113.1">
    <property type="nucleotide sequence ID" value="NC_011891.1"/>
</dbReference>
<keyword evidence="2" id="KW-1185">Reference proteome</keyword>
<evidence type="ECO:0000313" key="2">
    <source>
        <dbReference type="Proteomes" id="UP000007089"/>
    </source>
</evidence>
<dbReference type="HOGENOM" id="CLU_094224_0_0_7"/>
<evidence type="ECO:0000313" key="1">
    <source>
        <dbReference type="EMBL" id="ACL65193.1"/>
    </source>
</evidence>
<gene>
    <name evidence="1" type="ordered locus">A2cp1_1851</name>
</gene>
<dbReference type="AlphaFoldDB" id="B8J6L2"/>
<dbReference type="Proteomes" id="UP000007089">
    <property type="component" value="Chromosome"/>
</dbReference>
<name>B8J6L2_ANAD2</name>